<proteinExistence type="predicted"/>
<organism evidence="1 2">
    <name type="scientific">Micromonospora tarensis</name>
    <dbReference type="NCBI Taxonomy" id="2806100"/>
    <lineage>
        <taxon>Bacteria</taxon>
        <taxon>Bacillati</taxon>
        <taxon>Actinomycetota</taxon>
        <taxon>Actinomycetes</taxon>
        <taxon>Micromonosporales</taxon>
        <taxon>Micromonosporaceae</taxon>
        <taxon>Micromonospora</taxon>
    </lineage>
</organism>
<name>A0ABS1YMH9_9ACTN</name>
<evidence type="ECO:0000313" key="2">
    <source>
        <dbReference type="Proteomes" id="UP000622245"/>
    </source>
</evidence>
<gene>
    <name evidence="1" type="ORF">JM949_26495</name>
</gene>
<accession>A0ABS1YMH9</accession>
<dbReference type="RefSeq" id="WP_203150978.1">
    <property type="nucleotide sequence ID" value="NZ_JAEVHL010000186.1"/>
</dbReference>
<protein>
    <recommendedName>
        <fullName evidence="3">Transmembrane secretion effector</fullName>
    </recommendedName>
</protein>
<dbReference type="EMBL" id="JAEVHL010000186">
    <property type="protein sequence ID" value="MBM0278619.1"/>
    <property type="molecule type" value="Genomic_DNA"/>
</dbReference>
<reference evidence="1 2" key="1">
    <citation type="submission" date="2021-01" db="EMBL/GenBank/DDBJ databases">
        <title>Draft genome sequence of Micromonospora sp. strain STR1s_6.</title>
        <authorList>
            <person name="Karlyshev A."/>
            <person name="Jawad R."/>
        </authorList>
    </citation>
    <scope>NUCLEOTIDE SEQUENCE [LARGE SCALE GENOMIC DNA]</scope>
    <source>
        <strain evidence="1 2">STR1S-6</strain>
    </source>
</reference>
<comment type="caution">
    <text evidence="1">The sequence shown here is derived from an EMBL/GenBank/DDBJ whole genome shotgun (WGS) entry which is preliminary data.</text>
</comment>
<evidence type="ECO:0008006" key="3">
    <source>
        <dbReference type="Google" id="ProtNLM"/>
    </source>
</evidence>
<keyword evidence="2" id="KW-1185">Reference proteome</keyword>
<evidence type="ECO:0000313" key="1">
    <source>
        <dbReference type="EMBL" id="MBM0278619.1"/>
    </source>
</evidence>
<dbReference type="Proteomes" id="UP000622245">
    <property type="component" value="Unassembled WGS sequence"/>
</dbReference>
<sequence length="83" mass="8332">MNRSVDAGHAPLWRDRAFGTYWAAQSLSAAGDSFAYLAVPLLVLQATGSVARMGLLTAVAGAASVAPGCSAGYLSTGTTAARS</sequence>